<evidence type="ECO:0000256" key="5">
    <source>
        <dbReference type="ARBA" id="ARBA00022908"/>
    </source>
</evidence>
<dbReference type="GO" id="GO:0015074">
    <property type="term" value="P:DNA integration"/>
    <property type="evidence" value="ECO:0007669"/>
    <property type="project" value="UniProtKB-KW"/>
</dbReference>
<dbReference type="InterPro" id="IPR011010">
    <property type="entry name" value="DNA_brk_join_enz"/>
</dbReference>
<keyword evidence="6 9" id="KW-0238">DNA-binding</keyword>
<dbReference type="AlphaFoldDB" id="A0A1D9NXI3"/>
<sequence length="361" mass="41614">MGENSEYYNSLRQKRRKDTESIKNILPQHTHGFVEECLLKYQESTALNYAQDILFFYGFLKEKNPLCKNLEIKDIPFEVVENLGPQDINEFQNYVASGHKPDKKGNVKPAKERAIARKMAAVRNYYKYLIKYDYLKIDPTVKAAVKKKEKVKKDIRRLYPDQVQLLMDSVAAVNSASYHSKVMSEPTAKRDLAIVTLLLNTGIRVSECAGLDLSDINFDENTITIVRKGGDEDHLYINEIIRNTLRDYINHERPSLLNDSEEPALFISLQHKRLSIRSIQYMISKYGKNTGLTQKLTPHKLRRTYGTALYNRTSDIYMVADVLGHKDVNTTVKHYAAIEEEHKRQASQVDVYGTDDIQDND</sequence>
<dbReference type="GO" id="GO:0003677">
    <property type="term" value="F:DNA binding"/>
    <property type="evidence" value="ECO:0007669"/>
    <property type="project" value="UniProtKB-UniRule"/>
</dbReference>
<dbReference type="Gene3D" id="1.10.150.130">
    <property type="match status" value="1"/>
</dbReference>
<evidence type="ECO:0000256" key="3">
    <source>
        <dbReference type="ARBA" id="ARBA00022618"/>
    </source>
</evidence>
<keyword evidence="13" id="KW-1185">Reference proteome</keyword>
<evidence type="ECO:0000259" key="10">
    <source>
        <dbReference type="PROSITE" id="PS51898"/>
    </source>
</evidence>
<keyword evidence="2" id="KW-0963">Cytoplasm</keyword>
<dbReference type="InterPro" id="IPR002104">
    <property type="entry name" value="Integrase_catalytic"/>
</dbReference>
<dbReference type="EMBL" id="CP017830">
    <property type="protein sequence ID" value="AOZ94952.1"/>
    <property type="molecule type" value="Genomic_DNA"/>
</dbReference>
<dbReference type="GO" id="GO:0006310">
    <property type="term" value="P:DNA recombination"/>
    <property type="evidence" value="ECO:0007669"/>
    <property type="project" value="UniProtKB-KW"/>
</dbReference>
<dbReference type="PROSITE" id="PS51898">
    <property type="entry name" value="TYR_RECOMBINASE"/>
    <property type="match status" value="1"/>
</dbReference>
<evidence type="ECO:0000256" key="6">
    <source>
        <dbReference type="ARBA" id="ARBA00023125"/>
    </source>
</evidence>
<keyword evidence="4" id="KW-0159">Chromosome partition</keyword>
<evidence type="ECO:0000256" key="7">
    <source>
        <dbReference type="ARBA" id="ARBA00023172"/>
    </source>
</evidence>
<dbReference type="InterPro" id="IPR010998">
    <property type="entry name" value="Integrase_recombinase_N"/>
</dbReference>
<dbReference type="Gene3D" id="1.10.443.10">
    <property type="entry name" value="Intergrase catalytic core"/>
    <property type="match status" value="1"/>
</dbReference>
<evidence type="ECO:0000256" key="9">
    <source>
        <dbReference type="PROSITE-ProRule" id="PRU01248"/>
    </source>
</evidence>
<name>A0A1D9NXI3_9FIRM</name>
<dbReference type="Proteomes" id="UP000179284">
    <property type="component" value="Chromosome II"/>
</dbReference>
<comment type="subcellular location">
    <subcellularLocation>
        <location evidence="1">Cytoplasm</location>
    </subcellularLocation>
</comment>
<evidence type="ECO:0000313" key="12">
    <source>
        <dbReference type="EMBL" id="AOZ94952.1"/>
    </source>
</evidence>
<evidence type="ECO:0000256" key="1">
    <source>
        <dbReference type="ARBA" id="ARBA00004496"/>
    </source>
</evidence>
<evidence type="ECO:0000259" key="11">
    <source>
        <dbReference type="PROSITE" id="PS51900"/>
    </source>
</evidence>
<dbReference type="SUPFAM" id="SSF56349">
    <property type="entry name" value="DNA breaking-rejoining enzymes"/>
    <property type="match status" value="1"/>
</dbReference>
<evidence type="ECO:0000256" key="8">
    <source>
        <dbReference type="ARBA" id="ARBA00023306"/>
    </source>
</evidence>
<keyword evidence="8" id="KW-0131">Cell cycle</keyword>
<dbReference type="InterPro" id="IPR044068">
    <property type="entry name" value="CB"/>
</dbReference>
<keyword evidence="7" id="KW-0233">DNA recombination</keyword>
<organism evidence="12 13">
    <name type="scientific">Butyrivibrio hungatei</name>
    <dbReference type="NCBI Taxonomy" id="185008"/>
    <lineage>
        <taxon>Bacteria</taxon>
        <taxon>Bacillati</taxon>
        <taxon>Bacillota</taxon>
        <taxon>Clostridia</taxon>
        <taxon>Lachnospirales</taxon>
        <taxon>Lachnospiraceae</taxon>
        <taxon>Butyrivibrio</taxon>
    </lineage>
</organism>
<dbReference type="Pfam" id="PF00589">
    <property type="entry name" value="Phage_integrase"/>
    <property type="match status" value="1"/>
</dbReference>
<dbReference type="OrthoDB" id="283809at2"/>
<dbReference type="GO" id="GO:0007059">
    <property type="term" value="P:chromosome segregation"/>
    <property type="evidence" value="ECO:0007669"/>
    <property type="project" value="UniProtKB-KW"/>
</dbReference>
<dbReference type="GO" id="GO:0051301">
    <property type="term" value="P:cell division"/>
    <property type="evidence" value="ECO:0007669"/>
    <property type="project" value="UniProtKB-KW"/>
</dbReference>
<dbReference type="InterPro" id="IPR050090">
    <property type="entry name" value="Tyrosine_recombinase_XerCD"/>
</dbReference>
<proteinExistence type="predicted"/>
<evidence type="ECO:0000313" key="13">
    <source>
        <dbReference type="Proteomes" id="UP000179284"/>
    </source>
</evidence>
<accession>A0A1D9NXI3</accession>
<feature type="domain" description="Core-binding (CB)" evidence="11">
    <location>
        <begin position="28"/>
        <end position="130"/>
    </location>
</feature>
<gene>
    <name evidence="12" type="ORF">bhn_III004</name>
</gene>
<dbReference type="KEGG" id="bhu:bhn_III004"/>
<evidence type="ECO:0000256" key="4">
    <source>
        <dbReference type="ARBA" id="ARBA00022829"/>
    </source>
</evidence>
<evidence type="ECO:0000256" key="2">
    <source>
        <dbReference type="ARBA" id="ARBA00022490"/>
    </source>
</evidence>
<reference evidence="13" key="1">
    <citation type="submission" date="2016-10" db="EMBL/GenBank/DDBJ databases">
        <title>The complete genome sequence of the rumen bacterium Butyrivibrio hungatei MB2003.</title>
        <authorList>
            <person name="Palevich N."/>
            <person name="Kelly W.J."/>
            <person name="Leahy S.C."/>
            <person name="Altermann E."/>
            <person name="Rakonjac J."/>
            <person name="Attwood G.T."/>
        </authorList>
    </citation>
    <scope>NUCLEOTIDE SEQUENCE [LARGE SCALE GENOMIC DNA]</scope>
    <source>
        <strain evidence="13">MB2003</strain>
    </source>
</reference>
<feature type="domain" description="Tyr recombinase" evidence="10">
    <location>
        <begin position="153"/>
        <end position="348"/>
    </location>
</feature>
<dbReference type="PROSITE" id="PS51900">
    <property type="entry name" value="CB"/>
    <property type="match status" value="1"/>
</dbReference>
<dbReference type="PANTHER" id="PTHR30349:SF77">
    <property type="entry name" value="TYROSINE RECOMBINASE XERC"/>
    <property type="match status" value="1"/>
</dbReference>
<keyword evidence="5" id="KW-0229">DNA integration</keyword>
<dbReference type="GO" id="GO:0005737">
    <property type="term" value="C:cytoplasm"/>
    <property type="evidence" value="ECO:0007669"/>
    <property type="project" value="UniProtKB-SubCell"/>
</dbReference>
<keyword evidence="3" id="KW-0132">Cell division</keyword>
<dbReference type="PANTHER" id="PTHR30349">
    <property type="entry name" value="PHAGE INTEGRASE-RELATED"/>
    <property type="match status" value="1"/>
</dbReference>
<dbReference type="RefSeq" id="WP_026525340.1">
    <property type="nucleotide sequence ID" value="NZ_CP017830.1"/>
</dbReference>
<protein>
    <submittedName>
        <fullName evidence="12">Phage integrase family protein</fullName>
    </submittedName>
</protein>
<dbReference type="InterPro" id="IPR013762">
    <property type="entry name" value="Integrase-like_cat_sf"/>
</dbReference>